<evidence type="ECO:0000259" key="1">
    <source>
        <dbReference type="PROSITE" id="PS50035"/>
    </source>
</evidence>
<accession>A0A2T3Q7N8</accession>
<sequence length="618" mass="70198">MSKIDAVKAELVDKGFFYHDSKNNYVKLLDIPNIWGLPFGPEIMPRAYERQAEFERSVVEIIQKSRYRCDLASLNSPDPDWGKAILGAIDTTMTTKMGRTELTQFRFIFGQTPFYPVYEAPDLTLLKESLVRLIKERGQYWEVMPEFVVGRFFERVAGSLQSLQKKILPADLVSDYGTKMTWNHAKIISVDGFESLMGGHNLNMDLFRSYPPVHDVSAVFHGDASYGAQLFLNNMWVADTYLLTKESLDLDSLEWINRDSEPDYPSDPLTLSYVQDYMQEQQSKLLDIHESGVQPGVDPEQSILAPLPPVNDIKEFDLRSVQDLQHPVFEERITYNAYDGLEKYKKADRILTLGKYWTGPNRESDFKIGAEVMKKNLILNAKKVVRMSQQDIVSAWKKNWKDHSVCQWIIEALLKNPELEVQVVVSPLDAGAGAAGDQYSFGSGAIRTFGLMKYYMTHDVDTDELLDDSDGKRADALTRLYIAPFYYTDQVPDDKQVEGETYKWPKLPPEGRTASLKQRTLAEEPPHHGIIGHPFYATINASGFFFPRVGAAPGNHAKIMIIDDEACIVGSDNLYPGNLTELDNLIEGDFVQELLDNYWNPLWKYSSPHAYNGDGTTD</sequence>
<gene>
    <name evidence="2" type="ORF">NCTC11647_03334</name>
</gene>
<dbReference type="RefSeq" id="WP_005304038.1">
    <property type="nucleotide sequence ID" value="NZ_PYOG01000039.1"/>
</dbReference>
<dbReference type="PANTHER" id="PTHR21248:SF22">
    <property type="entry name" value="PHOSPHOLIPASE D"/>
    <property type="match status" value="1"/>
</dbReference>
<name>A0A2T3Q7N8_PHODM</name>
<evidence type="ECO:0000313" key="3">
    <source>
        <dbReference type="Proteomes" id="UP000251647"/>
    </source>
</evidence>
<dbReference type="GO" id="GO:0008808">
    <property type="term" value="F:cardiolipin synthase activity"/>
    <property type="evidence" value="ECO:0007669"/>
    <property type="project" value="TreeGrafter"/>
</dbReference>
<organism evidence="2 3">
    <name type="scientific">Photobacterium damselae</name>
    <dbReference type="NCBI Taxonomy" id="38293"/>
    <lineage>
        <taxon>Bacteria</taxon>
        <taxon>Pseudomonadati</taxon>
        <taxon>Pseudomonadota</taxon>
        <taxon>Gammaproteobacteria</taxon>
        <taxon>Vibrionales</taxon>
        <taxon>Vibrionaceae</taxon>
        <taxon>Photobacterium</taxon>
    </lineage>
</organism>
<dbReference type="Gene3D" id="3.30.870.10">
    <property type="entry name" value="Endonuclease Chain A"/>
    <property type="match status" value="2"/>
</dbReference>
<dbReference type="PANTHER" id="PTHR21248">
    <property type="entry name" value="CARDIOLIPIN SYNTHASE"/>
    <property type="match status" value="1"/>
</dbReference>
<dbReference type="GO" id="GO:0016020">
    <property type="term" value="C:membrane"/>
    <property type="evidence" value="ECO:0007669"/>
    <property type="project" value="TreeGrafter"/>
</dbReference>
<dbReference type="SMART" id="SM00155">
    <property type="entry name" value="PLDc"/>
    <property type="match status" value="2"/>
</dbReference>
<dbReference type="Proteomes" id="UP000251647">
    <property type="component" value="Unassembled WGS sequence"/>
</dbReference>
<protein>
    <recommendedName>
        <fullName evidence="1">PLD phosphodiesterase domain-containing protein</fullName>
    </recommendedName>
</protein>
<feature type="domain" description="PLD phosphodiesterase" evidence="1">
    <location>
        <begin position="179"/>
        <end position="206"/>
    </location>
</feature>
<dbReference type="OrthoDB" id="7374490at2"/>
<dbReference type="GO" id="GO:0032049">
    <property type="term" value="P:cardiolipin biosynthetic process"/>
    <property type="evidence" value="ECO:0007669"/>
    <property type="project" value="TreeGrafter"/>
</dbReference>
<dbReference type="InterPro" id="IPR001736">
    <property type="entry name" value="PLipase_D/transphosphatidylase"/>
</dbReference>
<dbReference type="AlphaFoldDB" id="A0A2T3Q7N8"/>
<reference evidence="2 3" key="1">
    <citation type="submission" date="2018-06" db="EMBL/GenBank/DDBJ databases">
        <authorList>
            <consortium name="Pathogen Informatics"/>
            <person name="Doyle S."/>
        </authorList>
    </citation>
    <scope>NUCLEOTIDE SEQUENCE [LARGE SCALE GENOMIC DNA]</scope>
    <source>
        <strain evidence="2 3">NCTC11647</strain>
    </source>
</reference>
<evidence type="ECO:0000313" key="2">
    <source>
        <dbReference type="EMBL" id="SPY44393.1"/>
    </source>
</evidence>
<proteinExistence type="predicted"/>
<dbReference type="PROSITE" id="PS50035">
    <property type="entry name" value="PLD"/>
    <property type="match status" value="2"/>
</dbReference>
<feature type="domain" description="PLD phosphodiesterase" evidence="1">
    <location>
        <begin position="555"/>
        <end position="578"/>
    </location>
</feature>
<dbReference type="EMBL" id="UATL01000005">
    <property type="protein sequence ID" value="SPY44393.1"/>
    <property type="molecule type" value="Genomic_DNA"/>
</dbReference>
<dbReference type="SUPFAM" id="SSF56024">
    <property type="entry name" value="Phospholipase D/nuclease"/>
    <property type="match status" value="2"/>
</dbReference>